<proteinExistence type="predicted"/>
<dbReference type="Gene3D" id="3.60.15.10">
    <property type="entry name" value="Ribonuclease Z/Hydroxyacylglutathione hydrolase-like"/>
    <property type="match status" value="1"/>
</dbReference>
<accession>A0ABY5XYN4</accession>
<dbReference type="PANTHER" id="PTHR43694:SF1">
    <property type="entry name" value="RIBONUCLEASE J"/>
    <property type="match status" value="1"/>
</dbReference>
<keyword evidence="10" id="KW-1185">Reference proteome</keyword>
<name>A0ABY5XYN4_9BACT</name>
<dbReference type="Gene3D" id="3.40.50.10710">
    <property type="entry name" value="Metallo-hydrolase/oxidoreductase"/>
    <property type="match status" value="1"/>
</dbReference>
<dbReference type="InterPro" id="IPR011108">
    <property type="entry name" value="RMMBL"/>
</dbReference>
<keyword evidence="4" id="KW-0378">Hydrolase</keyword>
<keyword evidence="6" id="KW-0269">Exonuclease</keyword>
<dbReference type="InterPro" id="IPR042173">
    <property type="entry name" value="RNase_J_2"/>
</dbReference>
<evidence type="ECO:0000256" key="7">
    <source>
        <dbReference type="ARBA" id="ARBA00022884"/>
    </source>
</evidence>
<evidence type="ECO:0000256" key="3">
    <source>
        <dbReference type="ARBA" id="ARBA00022723"/>
    </source>
</evidence>
<keyword evidence="5" id="KW-0862">Zinc</keyword>
<keyword evidence="7" id="KW-0694">RNA-binding</keyword>
<evidence type="ECO:0000256" key="5">
    <source>
        <dbReference type="ARBA" id="ARBA00022833"/>
    </source>
</evidence>
<dbReference type="SMART" id="SM00849">
    <property type="entry name" value="Lactamase_B"/>
    <property type="match status" value="1"/>
</dbReference>
<dbReference type="InterPro" id="IPR004613">
    <property type="entry name" value="RNase_J"/>
</dbReference>
<dbReference type="SUPFAM" id="SSF56281">
    <property type="entry name" value="Metallo-hydrolase/oxidoreductase"/>
    <property type="match status" value="1"/>
</dbReference>
<keyword evidence="1" id="KW-0963">Cytoplasm</keyword>
<dbReference type="PANTHER" id="PTHR43694">
    <property type="entry name" value="RIBONUCLEASE J"/>
    <property type="match status" value="1"/>
</dbReference>
<sequence>MNKKFLRIHPLGGLGEIGLNCQKWECPEGTFLMDCGLMFPDDSHYGIDAVIPSFESLINNKEKFLGVVLTHGHEDHIGALPWLLRIVKNIDIYGSAFTLALVKHKLTERGLLERANLILVETYDVITIGSLKFQAIPVCHSIPGGYAYFIESPIGKIAYTGDFKLDEFSEEYPLENTCALQSDLKDFAKDGIKLLLSDSTNIENRRHSASESMVREGLDKIFTQTKGRIIIALFASHIQRIGTVFELAKKHGKHVIISGRSLATNINIANELGYLTSENYYVENDETITELSRENTIVLATGTQGEALSALTRISSGEHKRLALHEGDTVIMSSRTIPGNAKAVSRMINQMYKQGATVYNDDRFTIHATGHACHAELKTILELAKPEHFIPLHGEYRHLSQHAALAKQVGIEHCHLLEDGQPICFYGDNTFEIEKSEPVDFVLVDGKGVGDVGRLVLKERRVLSNEGILIVSIVLAEETNAVLSGPFVLSHGFVFEQQFNHYLQDAQCLVLEQLEMPDSKNRDKLPEMIRIALRRFFRDILGREPIIETIIHTV</sequence>
<evidence type="ECO:0000259" key="8">
    <source>
        <dbReference type="SMART" id="SM00849"/>
    </source>
</evidence>
<dbReference type="RefSeq" id="WP_334314557.1">
    <property type="nucleotide sequence ID" value="NZ_CP065938.1"/>
</dbReference>
<dbReference type="InterPro" id="IPR041636">
    <property type="entry name" value="RNase_J_C"/>
</dbReference>
<dbReference type="EMBL" id="CP065938">
    <property type="protein sequence ID" value="UWX05000.1"/>
    <property type="molecule type" value="Genomic_DNA"/>
</dbReference>
<keyword evidence="2" id="KW-0540">Nuclease</keyword>
<dbReference type="InterPro" id="IPR036866">
    <property type="entry name" value="RibonucZ/Hydroxyglut_hydro"/>
</dbReference>
<evidence type="ECO:0000256" key="1">
    <source>
        <dbReference type="ARBA" id="ARBA00022490"/>
    </source>
</evidence>
<dbReference type="CDD" id="cd07714">
    <property type="entry name" value="RNaseJ_MBL-fold"/>
    <property type="match status" value="1"/>
</dbReference>
<dbReference type="InterPro" id="IPR001279">
    <property type="entry name" value="Metallo-B-lactamas"/>
</dbReference>
<protein>
    <submittedName>
        <fullName evidence="9">Ribonuclease J</fullName>
    </submittedName>
</protein>
<dbReference type="Pfam" id="PF17770">
    <property type="entry name" value="RNase_J_C"/>
    <property type="match status" value="1"/>
</dbReference>
<organism evidence="9 10">
    <name type="scientific">Taurinivorans muris</name>
    <dbReference type="NCBI Taxonomy" id="2787751"/>
    <lineage>
        <taxon>Bacteria</taxon>
        <taxon>Pseudomonadati</taxon>
        <taxon>Thermodesulfobacteriota</taxon>
        <taxon>Desulfovibrionia</taxon>
        <taxon>Desulfovibrionales</taxon>
        <taxon>Desulfovibrionaceae</taxon>
        <taxon>Taurinivorans</taxon>
    </lineage>
</organism>
<gene>
    <name evidence="9" type="ORF">JBF11_05810</name>
</gene>
<dbReference type="Gene3D" id="3.10.20.580">
    <property type="match status" value="1"/>
</dbReference>
<evidence type="ECO:0000256" key="2">
    <source>
        <dbReference type="ARBA" id="ARBA00022722"/>
    </source>
</evidence>
<dbReference type="Pfam" id="PF12706">
    <property type="entry name" value="Lactamase_B_2"/>
    <property type="match status" value="1"/>
</dbReference>
<dbReference type="Proteomes" id="UP001058120">
    <property type="component" value="Chromosome"/>
</dbReference>
<dbReference type="Pfam" id="PF22505">
    <property type="entry name" value="RNase_J_b_CASP"/>
    <property type="match status" value="1"/>
</dbReference>
<evidence type="ECO:0000313" key="9">
    <source>
        <dbReference type="EMBL" id="UWX05000.1"/>
    </source>
</evidence>
<dbReference type="NCBIfam" id="TIGR00649">
    <property type="entry name" value="MG423"/>
    <property type="match status" value="1"/>
</dbReference>
<evidence type="ECO:0000256" key="4">
    <source>
        <dbReference type="ARBA" id="ARBA00022801"/>
    </source>
</evidence>
<dbReference type="InterPro" id="IPR055132">
    <property type="entry name" value="RNase_J_b_CASP"/>
</dbReference>
<feature type="domain" description="Metallo-beta-lactamase" evidence="8">
    <location>
        <begin position="18"/>
        <end position="198"/>
    </location>
</feature>
<evidence type="ECO:0000256" key="6">
    <source>
        <dbReference type="ARBA" id="ARBA00022839"/>
    </source>
</evidence>
<evidence type="ECO:0000313" key="10">
    <source>
        <dbReference type="Proteomes" id="UP001058120"/>
    </source>
</evidence>
<dbReference type="Pfam" id="PF07521">
    <property type="entry name" value="RMMBL"/>
    <property type="match status" value="1"/>
</dbReference>
<reference evidence="9" key="1">
    <citation type="submission" date="2020-12" db="EMBL/GenBank/DDBJ databases">
        <title>Taurinivorans muris gen. nov., sp. nov., fundamental and realized metabolic niche of a ubiquitous sulfidogenic bacterium in the murine intestine.</title>
        <authorList>
            <person name="Ye H."/>
            <person name="Hanson B.T."/>
            <person name="Loy A."/>
        </authorList>
    </citation>
    <scope>NUCLEOTIDE SEQUENCE</scope>
    <source>
        <strain evidence="9">LT0009</strain>
    </source>
</reference>
<keyword evidence="3" id="KW-0479">Metal-binding</keyword>